<comment type="similarity">
    <text evidence="2">Belongs to the ADIPOR family.</text>
</comment>
<comment type="subcellular location">
    <subcellularLocation>
        <location evidence="1">Membrane</location>
        <topology evidence="1">Multi-pass membrane protein</topology>
    </subcellularLocation>
</comment>
<feature type="transmembrane region" description="Helical" evidence="10">
    <location>
        <begin position="234"/>
        <end position="255"/>
    </location>
</feature>
<comment type="caution">
    <text evidence="12">The sequence shown here is derived from an EMBL/GenBank/DDBJ whole genome shotgun (WGS) entry which is preliminary data.</text>
</comment>
<keyword evidence="4" id="KW-0808">Transferase</keyword>
<keyword evidence="9" id="KW-0479">Metal-binding</keyword>
<dbReference type="Pfam" id="PF00583">
    <property type="entry name" value="Acetyltransf_1"/>
    <property type="match status" value="1"/>
</dbReference>
<feature type="binding site" evidence="9">
    <location>
        <position position="309"/>
    </location>
    <ligand>
        <name>Zn(2+)</name>
        <dbReference type="ChEBI" id="CHEBI:29105"/>
    </ligand>
</feature>
<feature type="transmembrane region" description="Helical" evidence="10">
    <location>
        <begin position="174"/>
        <end position="196"/>
    </location>
</feature>
<dbReference type="AlphaFoldDB" id="A0A286U717"/>
<evidence type="ECO:0000256" key="1">
    <source>
        <dbReference type="ARBA" id="ARBA00004141"/>
    </source>
</evidence>
<dbReference type="InterPro" id="IPR004254">
    <property type="entry name" value="AdipoR/HlyIII-related"/>
</dbReference>
<feature type="binding site" evidence="9">
    <location>
        <position position="159"/>
    </location>
    <ligand>
        <name>Zn(2+)</name>
        <dbReference type="ChEBI" id="CHEBI:29105"/>
    </ligand>
</feature>
<evidence type="ECO:0000256" key="8">
    <source>
        <dbReference type="ARBA" id="ARBA00023315"/>
    </source>
</evidence>
<name>A0A286U717_9AGAM</name>
<evidence type="ECO:0000256" key="4">
    <source>
        <dbReference type="ARBA" id="ARBA00022679"/>
    </source>
</evidence>
<evidence type="ECO:0000256" key="7">
    <source>
        <dbReference type="ARBA" id="ARBA00023136"/>
    </source>
</evidence>
<keyword evidence="5 10" id="KW-0812">Transmembrane</keyword>
<evidence type="ECO:0000256" key="3">
    <source>
        <dbReference type="ARBA" id="ARBA00008694"/>
    </source>
</evidence>
<evidence type="ECO:0000256" key="10">
    <source>
        <dbReference type="SAM" id="Phobius"/>
    </source>
</evidence>
<feature type="transmembrane region" description="Helical" evidence="10">
    <location>
        <begin position="267"/>
        <end position="286"/>
    </location>
</feature>
<organism evidence="12 13">
    <name type="scientific">Pyrrhoderma noxium</name>
    <dbReference type="NCBI Taxonomy" id="2282107"/>
    <lineage>
        <taxon>Eukaryota</taxon>
        <taxon>Fungi</taxon>
        <taxon>Dikarya</taxon>
        <taxon>Basidiomycota</taxon>
        <taxon>Agaricomycotina</taxon>
        <taxon>Agaricomycetes</taxon>
        <taxon>Hymenochaetales</taxon>
        <taxon>Hymenochaetaceae</taxon>
        <taxon>Pyrrhoderma</taxon>
    </lineage>
</organism>
<keyword evidence="9" id="KW-0862">Zinc</keyword>
<evidence type="ECO:0000313" key="13">
    <source>
        <dbReference type="Proteomes" id="UP000217199"/>
    </source>
</evidence>
<accession>A0A286U717</accession>
<dbReference type="OrthoDB" id="529367at2759"/>
<dbReference type="InterPro" id="IPR016181">
    <property type="entry name" value="Acyl_CoA_acyltransferase"/>
</dbReference>
<feature type="binding site" evidence="9">
    <location>
        <position position="305"/>
    </location>
    <ligand>
        <name>Zn(2+)</name>
        <dbReference type="ChEBI" id="CHEBI:29105"/>
    </ligand>
</feature>
<evidence type="ECO:0000256" key="6">
    <source>
        <dbReference type="ARBA" id="ARBA00022989"/>
    </source>
</evidence>
<dbReference type="GO" id="GO:0016020">
    <property type="term" value="C:membrane"/>
    <property type="evidence" value="ECO:0007669"/>
    <property type="project" value="UniProtKB-SubCell"/>
</dbReference>
<dbReference type="Proteomes" id="UP000217199">
    <property type="component" value="Unassembled WGS sequence"/>
</dbReference>
<dbReference type="Gene3D" id="3.40.630.30">
    <property type="match status" value="1"/>
</dbReference>
<evidence type="ECO:0000256" key="9">
    <source>
        <dbReference type="PIRSR" id="PIRSR604254-1"/>
    </source>
</evidence>
<keyword evidence="8" id="KW-0012">Acyltransferase</keyword>
<feature type="transmembrane region" description="Helical" evidence="10">
    <location>
        <begin position="347"/>
        <end position="367"/>
    </location>
</feature>
<dbReference type="GO" id="GO:0038023">
    <property type="term" value="F:signaling receptor activity"/>
    <property type="evidence" value="ECO:0007669"/>
    <property type="project" value="TreeGrafter"/>
</dbReference>
<dbReference type="PANTHER" id="PTHR20855:SF52">
    <property type="entry name" value="ADIPONECTIN RECEPTOR PROTEIN"/>
    <property type="match status" value="1"/>
</dbReference>
<dbReference type="InterPro" id="IPR000182">
    <property type="entry name" value="GNAT_dom"/>
</dbReference>
<keyword evidence="13" id="KW-1185">Reference proteome</keyword>
<keyword evidence="7 10" id="KW-0472">Membrane</keyword>
<gene>
    <name evidence="12" type="ORF">PNOK_0913900</name>
</gene>
<dbReference type="GO" id="GO:0006882">
    <property type="term" value="P:intracellular zinc ion homeostasis"/>
    <property type="evidence" value="ECO:0007669"/>
    <property type="project" value="TreeGrafter"/>
</dbReference>
<dbReference type="STRING" id="2282107.A0A286U717"/>
<reference evidence="12 13" key="1">
    <citation type="journal article" date="2017" name="Mol. Ecol.">
        <title>Comparative and population genomic landscape of Phellinus noxius: A hypervariable fungus causing root rot in trees.</title>
        <authorList>
            <person name="Chung C.L."/>
            <person name="Lee T.J."/>
            <person name="Akiba M."/>
            <person name="Lee H.H."/>
            <person name="Kuo T.H."/>
            <person name="Liu D."/>
            <person name="Ke H.M."/>
            <person name="Yokoi T."/>
            <person name="Roa M.B."/>
            <person name="Lu M.J."/>
            <person name="Chang Y.Y."/>
            <person name="Ann P.J."/>
            <person name="Tsai J.N."/>
            <person name="Chen C.Y."/>
            <person name="Tzean S.S."/>
            <person name="Ota Y."/>
            <person name="Hattori T."/>
            <person name="Sahashi N."/>
            <person name="Liou R.F."/>
            <person name="Kikuchi T."/>
            <person name="Tsai I.J."/>
        </authorList>
    </citation>
    <scope>NUCLEOTIDE SEQUENCE [LARGE SCALE GENOMIC DNA]</scope>
    <source>
        <strain evidence="12 13">FFPRI411160</strain>
    </source>
</reference>
<dbReference type="GO" id="GO:0016747">
    <property type="term" value="F:acyltransferase activity, transferring groups other than amino-acyl groups"/>
    <property type="evidence" value="ECO:0007669"/>
    <property type="project" value="InterPro"/>
</dbReference>
<feature type="domain" description="N-acetyltransferase" evidence="11">
    <location>
        <begin position="390"/>
        <end position="551"/>
    </location>
</feature>
<feature type="transmembrane region" description="Helical" evidence="10">
    <location>
        <begin position="307"/>
        <end position="327"/>
    </location>
</feature>
<proteinExistence type="inferred from homology"/>
<feature type="transmembrane region" description="Helical" evidence="10">
    <location>
        <begin position="109"/>
        <end position="128"/>
    </location>
</feature>
<keyword evidence="6 10" id="KW-1133">Transmembrane helix</keyword>
<feature type="transmembrane region" description="Helical" evidence="10">
    <location>
        <begin position="202"/>
        <end position="222"/>
    </location>
</feature>
<dbReference type="GO" id="GO:0046872">
    <property type="term" value="F:metal ion binding"/>
    <property type="evidence" value="ECO:0007669"/>
    <property type="project" value="UniProtKB-KW"/>
</dbReference>
<dbReference type="InParanoid" id="A0A286U717"/>
<evidence type="ECO:0000256" key="5">
    <source>
        <dbReference type="ARBA" id="ARBA00022692"/>
    </source>
</evidence>
<dbReference type="Pfam" id="PF03006">
    <property type="entry name" value="HlyIII"/>
    <property type="match status" value="1"/>
</dbReference>
<protein>
    <recommendedName>
        <fullName evidence="11">N-acetyltransferase domain-containing protein</fullName>
    </recommendedName>
</protein>
<evidence type="ECO:0000313" key="12">
    <source>
        <dbReference type="EMBL" id="PAV15376.1"/>
    </source>
</evidence>
<comment type="similarity">
    <text evidence="3">Belongs to the acetyltransferase family.</text>
</comment>
<dbReference type="SUPFAM" id="SSF55729">
    <property type="entry name" value="Acyl-CoA N-acyltransferases (Nat)"/>
    <property type="match status" value="1"/>
</dbReference>
<dbReference type="FunFam" id="3.40.630.30:FF:000064">
    <property type="entry name" value="GNAT family acetyltransferase"/>
    <property type="match status" value="1"/>
</dbReference>
<sequence>MTTTTSASDISAYDHQELRKRVTTSHANTNANTSSAGSRLSHVFDEVKHVEQEAIDLVKTLTWHQIEEWQKDNEYIVTGYRRVQNSWKGCFESLFGYLHNETVNIHSHLFGAILFLVFLITNHFIVVLQYPTSTWVDSAMFSVFLGSGVFCLTSSSFYHMASCHSEHMSKRCNALDYSGIVIFIVGSFIPSVYYAFFCEPFYQHLYISTFLVAGLGAAYIVLNPAYRTPQYRGARTAVFILLGVSSSVPVIHLLTERGLTSLREEMGLDYVLASGALYIFGALLYANRVPERFSPGTFDIFFASHQIFHFMVLLAALAHYLSVLKAIEHWHGISLCTYIRSSFGMIHYIWIPPVTKIWIVVPPALFLRKLLSLKNISINNGPENLSRMSFHIRPATEQDIDSILGLVKELAVYEKAEEHAKATPELYKQNLFPSNSSPFGHALLAISPEGIPVGLALYFFNFSTWTGRPGLYLEDLFVKPEYRSKGLGKALFGELAKVAQEKNCARMDWSVLKWNTPSIDFYEKGLGASPMSEWVGMRLEEDGIENLKKFSL</sequence>
<evidence type="ECO:0000256" key="2">
    <source>
        <dbReference type="ARBA" id="ARBA00007018"/>
    </source>
</evidence>
<dbReference type="PROSITE" id="PS51186">
    <property type="entry name" value="GNAT"/>
    <property type="match status" value="1"/>
</dbReference>
<dbReference type="CDD" id="cd04301">
    <property type="entry name" value="NAT_SF"/>
    <property type="match status" value="1"/>
</dbReference>
<feature type="transmembrane region" description="Helical" evidence="10">
    <location>
        <begin position="140"/>
        <end position="162"/>
    </location>
</feature>
<dbReference type="PANTHER" id="PTHR20855">
    <property type="entry name" value="ADIPOR/PROGESTIN RECEPTOR-RELATED"/>
    <property type="match status" value="1"/>
</dbReference>
<evidence type="ECO:0000259" key="11">
    <source>
        <dbReference type="PROSITE" id="PS51186"/>
    </source>
</evidence>
<dbReference type="EMBL" id="NBII01000010">
    <property type="protein sequence ID" value="PAV15376.1"/>
    <property type="molecule type" value="Genomic_DNA"/>
</dbReference>